<gene>
    <name evidence="2" type="ORF">CN689_23835</name>
</gene>
<protein>
    <recommendedName>
        <fullName evidence="4">Spore coat protein</fullName>
    </recommendedName>
</protein>
<keyword evidence="1" id="KW-0472">Membrane</keyword>
<evidence type="ECO:0000313" key="3">
    <source>
        <dbReference type="Proteomes" id="UP000220106"/>
    </source>
</evidence>
<feature type="transmembrane region" description="Helical" evidence="1">
    <location>
        <begin position="68"/>
        <end position="86"/>
    </location>
</feature>
<keyword evidence="1" id="KW-1133">Transmembrane helix</keyword>
<proteinExistence type="predicted"/>
<evidence type="ECO:0000313" key="2">
    <source>
        <dbReference type="EMBL" id="PEJ27338.1"/>
    </source>
</evidence>
<dbReference type="RefSeq" id="WP_098177639.1">
    <property type="nucleotide sequence ID" value="NZ_NUEQ01000101.1"/>
</dbReference>
<dbReference type="Proteomes" id="UP000220106">
    <property type="component" value="Unassembled WGS sequence"/>
</dbReference>
<comment type="caution">
    <text evidence="2">The sequence shown here is derived from an EMBL/GenBank/DDBJ whole genome shotgun (WGS) entry which is preliminary data.</text>
</comment>
<organism evidence="2 3">
    <name type="scientific">Peribacillus butanolivorans</name>
    <dbReference type="NCBI Taxonomy" id="421767"/>
    <lineage>
        <taxon>Bacteria</taxon>
        <taxon>Bacillati</taxon>
        <taxon>Bacillota</taxon>
        <taxon>Bacilli</taxon>
        <taxon>Bacillales</taxon>
        <taxon>Bacillaceae</taxon>
        <taxon>Peribacillus</taxon>
    </lineage>
</organism>
<reference evidence="2 3" key="1">
    <citation type="submission" date="2017-09" db="EMBL/GenBank/DDBJ databases">
        <title>Large-scale bioinformatics analysis of Bacillus genomes uncovers conserved roles of natural products in bacterial physiology.</title>
        <authorList>
            <consortium name="Agbiome Team Llc"/>
            <person name="Bleich R.M."/>
            <person name="Kirk G.J."/>
            <person name="Santa Maria K.C."/>
            <person name="Allen S.E."/>
            <person name="Farag S."/>
            <person name="Shank E.A."/>
            <person name="Bowers A."/>
        </authorList>
    </citation>
    <scope>NUCLEOTIDE SEQUENCE [LARGE SCALE GENOMIC DNA]</scope>
    <source>
        <strain evidence="2 3">AFS003229</strain>
    </source>
</reference>
<keyword evidence="1" id="KW-0812">Transmembrane</keyword>
<accession>A0AAX0RXC2</accession>
<evidence type="ECO:0000256" key="1">
    <source>
        <dbReference type="SAM" id="Phobius"/>
    </source>
</evidence>
<sequence>MGNHNYYHKCRQGVGRPVEIRTNRGTVHRGIIHRVTRNRVYIRSIDDGRNIGGFGFGFGFNSGFGRGAANGFAFGAIASLIFLAFLW</sequence>
<dbReference type="EMBL" id="NUEQ01000101">
    <property type="protein sequence ID" value="PEJ27338.1"/>
    <property type="molecule type" value="Genomic_DNA"/>
</dbReference>
<evidence type="ECO:0008006" key="4">
    <source>
        <dbReference type="Google" id="ProtNLM"/>
    </source>
</evidence>
<dbReference type="AlphaFoldDB" id="A0AAX0RXC2"/>
<name>A0AAX0RXC2_9BACI</name>